<accession>A0A4R3NCW4</accession>
<comment type="function">
    <text evidence="5 6">Catalyzes the reduction of 1-pyrroline-5-carboxylate (PCA) to L-proline.</text>
</comment>
<dbReference type="InterPro" id="IPR029036">
    <property type="entry name" value="P5CR_dimer"/>
</dbReference>
<dbReference type="GO" id="GO:0004735">
    <property type="term" value="F:pyrroline-5-carboxylate reductase activity"/>
    <property type="evidence" value="ECO:0007669"/>
    <property type="project" value="UniProtKB-UniRule"/>
</dbReference>
<evidence type="ECO:0000256" key="6">
    <source>
        <dbReference type="HAMAP-Rule" id="MF_01925"/>
    </source>
</evidence>
<evidence type="ECO:0000313" key="12">
    <source>
        <dbReference type="EMBL" id="TCT25033.1"/>
    </source>
</evidence>
<keyword evidence="4 6" id="KW-0560">Oxidoreductase</keyword>
<evidence type="ECO:0000256" key="3">
    <source>
        <dbReference type="ARBA" id="ARBA00022857"/>
    </source>
</evidence>
<dbReference type="InterPro" id="IPR053790">
    <property type="entry name" value="P5CR-like_CS"/>
</dbReference>
<dbReference type="InterPro" id="IPR036291">
    <property type="entry name" value="NAD(P)-bd_dom_sf"/>
</dbReference>
<dbReference type="Proteomes" id="UP000294650">
    <property type="component" value="Unassembled WGS sequence"/>
</dbReference>
<dbReference type="RefSeq" id="WP_132371197.1">
    <property type="nucleotide sequence ID" value="NZ_SMAN01000004.1"/>
</dbReference>
<name>A0A4R3NCW4_9BACI</name>
<feature type="binding site" evidence="8">
    <location>
        <begin position="12"/>
        <end position="17"/>
    </location>
    <ligand>
        <name>NADP(+)</name>
        <dbReference type="ChEBI" id="CHEBI:58349"/>
    </ligand>
</feature>
<dbReference type="SUPFAM" id="SSF51735">
    <property type="entry name" value="NAD(P)-binding Rossmann-fold domains"/>
    <property type="match status" value="1"/>
</dbReference>
<evidence type="ECO:0000259" key="11">
    <source>
        <dbReference type="Pfam" id="PF14748"/>
    </source>
</evidence>
<evidence type="ECO:0000256" key="5">
    <source>
        <dbReference type="ARBA" id="ARBA00058118"/>
    </source>
</evidence>
<comment type="catalytic activity">
    <reaction evidence="6">
        <text>L-proline + NAD(+) = (S)-1-pyrroline-5-carboxylate + NADH + 2 H(+)</text>
        <dbReference type="Rhea" id="RHEA:14105"/>
        <dbReference type="ChEBI" id="CHEBI:15378"/>
        <dbReference type="ChEBI" id="CHEBI:17388"/>
        <dbReference type="ChEBI" id="CHEBI:57540"/>
        <dbReference type="ChEBI" id="CHEBI:57945"/>
        <dbReference type="ChEBI" id="CHEBI:60039"/>
        <dbReference type="EC" id="1.5.1.2"/>
    </reaction>
</comment>
<feature type="domain" description="Pyrroline-5-carboxylate reductase dimerisation" evidence="11">
    <location>
        <begin position="168"/>
        <end position="272"/>
    </location>
</feature>
<protein>
    <recommendedName>
        <fullName evidence="6 7">Pyrroline-5-carboxylate reductase</fullName>
        <shortName evidence="6">P5C reductase</shortName>
        <shortName evidence="6">P5CR</shortName>
        <ecNumber evidence="6 7">1.5.1.2</ecNumber>
    </recommendedName>
    <alternativeName>
        <fullName evidence="6">PCA reductase</fullName>
    </alternativeName>
</protein>
<comment type="catalytic activity">
    <reaction evidence="6 9">
        <text>L-proline + NADP(+) = (S)-1-pyrroline-5-carboxylate + NADPH + 2 H(+)</text>
        <dbReference type="Rhea" id="RHEA:14109"/>
        <dbReference type="ChEBI" id="CHEBI:15378"/>
        <dbReference type="ChEBI" id="CHEBI:17388"/>
        <dbReference type="ChEBI" id="CHEBI:57783"/>
        <dbReference type="ChEBI" id="CHEBI:58349"/>
        <dbReference type="ChEBI" id="CHEBI:60039"/>
        <dbReference type="EC" id="1.5.1.2"/>
    </reaction>
</comment>
<evidence type="ECO:0000256" key="4">
    <source>
        <dbReference type="ARBA" id="ARBA00023002"/>
    </source>
</evidence>
<evidence type="ECO:0000256" key="9">
    <source>
        <dbReference type="RuleBase" id="RU003903"/>
    </source>
</evidence>
<evidence type="ECO:0000313" key="13">
    <source>
        <dbReference type="Proteomes" id="UP000294650"/>
    </source>
</evidence>
<dbReference type="PANTHER" id="PTHR11645">
    <property type="entry name" value="PYRROLINE-5-CARBOXYLATE REDUCTASE"/>
    <property type="match status" value="1"/>
</dbReference>
<proteinExistence type="inferred from homology"/>
<dbReference type="EC" id="1.5.1.2" evidence="6 7"/>
<dbReference type="PIRSF" id="PIRSF000193">
    <property type="entry name" value="Pyrrol-5-carb_rd"/>
    <property type="match status" value="1"/>
</dbReference>
<dbReference type="GO" id="GO:0055129">
    <property type="term" value="P:L-proline biosynthetic process"/>
    <property type="evidence" value="ECO:0007669"/>
    <property type="project" value="UniProtKB-UniRule"/>
</dbReference>
<dbReference type="Pfam" id="PF14748">
    <property type="entry name" value="P5CR_dimer"/>
    <property type="match status" value="1"/>
</dbReference>
<dbReference type="UniPathway" id="UPA00098">
    <property type="reaction ID" value="UER00361"/>
</dbReference>
<dbReference type="InterPro" id="IPR028939">
    <property type="entry name" value="P5C_Rdtase_cat_N"/>
</dbReference>
<keyword evidence="3 6" id="KW-0521">NADP</keyword>
<keyword evidence="6 9" id="KW-0028">Amino-acid biosynthesis</keyword>
<evidence type="ECO:0000256" key="8">
    <source>
        <dbReference type="PIRSR" id="PIRSR000193-1"/>
    </source>
</evidence>
<dbReference type="FunFam" id="1.10.3730.10:FF:000001">
    <property type="entry name" value="Pyrroline-5-carboxylate reductase"/>
    <property type="match status" value="1"/>
</dbReference>
<evidence type="ECO:0000256" key="7">
    <source>
        <dbReference type="NCBIfam" id="TIGR00112"/>
    </source>
</evidence>
<dbReference type="NCBIfam" id="TIGR00112">
    <property type="entry name" value="proC"/>
    <property type="match status" value="1"/>
</dbReference>
<evidence type="ECO:0000259" key="10">
    <source>
        <dbReference type="Pfam" id="PF03807"/>
    </source>
</evidence>
<keyword evidence="6" id="KW-0963">Cytoplasm</keyword>
<keyword evidence="13" id="KW-1185">Reference proteome</keyword>
<keyword evidence="2 6" id="KW-0641">Proline biosynthesis</keyword>
<dbReference type="Pfam" id="PF03807">
    <property type="entry name" value="F420_oxidored"/>
    <property type="match status" value="1"/>
</dbReference>
<dbReference type="Gene3D" id="1.10.3730.10">
    <property type="entry name" value="ProC C-terminal domain-like"/>
    <property type="match status" value="1"/>
</dbReference>
<dbReference type="AlphaFoldDB" id="A0A4R3NCW4"/>
<organism evidence="12 13">
    <name type="scientific">Melghiribacillus thermohalophilus</name>
    <dbReference type="NCBI Taxonomy" id="1324956"/>
    <lineage>
        <taxon>Bacteria</taxon>
        <taxon>Bacillati</taxon>
        <taxon>Bacillota</taxon>
        <taxon>Bacilli</taxon>
        <taxon>Bacillales</taxon>
        <taxon>Bacillaceae</taxon>
        <taxon>Melghiribacillus</taxon>
    </lineage>
</organism>
<comment type="subcellular location">
    <subcellularLocation>
        <location evidence="6">Cytoplasm</location>
    </subcellularLocation>
</comment>
<dbReference type="InterPro" id="IPR000304">
    <property type="entry name" value="Pyrroline-COOH_reductase"/>
</dbReference>
<dbReference type="EMBL" id="SMAN01000004">
    <property type="protein sequence ID" value="TCT25033.1"/>
    <property type="molecule type" value="Genomic_DNA"/>
</dbReference>
<evidence type="ECO:0000256" key="1">
    <source>
        <dbReference type="ARBA" id="ARBA00005525"/>
    </source>
</evidence>
<dbReference type="OrthoDB" id="9805754at2"/>
<reference evidence="12 13" key="1">
    <citation type="submission" date="2019-03" db="EMBL/GenBank/DDBJ databases">
        <title>Genomic Encyclopedia of Type Strains, Phase IV (KMG-IV): sequencing the most valuable type-strain genomes for metagenomic binning, comparative biology and taxonomic classification.</title>
        <authorList>
            <person name="Goeker M."/>
        </authorList>
    </citation>
    <scope>NUCLEOTIDE SEQUENCE [LARGE SCALE GENOMIC DNA]</scope>
    <source>
        <strain evidence="12 13">DSM 25894</strain>
    </source>
</reference>
<dbReference type="PROSITE" id="PS00521">
    <property type="entry name" value="P5CR"/>
    <property type="match status" value="1"/>
</dbReference>
<feature type="domain" description="Pyrroline-5-carboxylate reductase catalytic N-terminal" evidence="10">
    <location>
        <begin position="8"/>
        <end position="104"/>
    </location>
</feature>
<dbReference type="InterPro" id="IPR008927">
    <property type="entry name" value="6-PGluconate_DH-like_C_sf"/>
</dbReference>
<sequence>MTNLQNTKISFIGAGAMSEAILSGLLKKEIIQPDSVFITNRKNDDRLQEINHTYDVKCSRNTKEVVKHGDILLLAVKPKDVDEAVETIKPFVRKEQLFISVLAGVSTAYLTYRLGLDLPIIRAMPNTSASIGLSATALVPGKHANDSHLKMAETLFQSIGTTVILEDEKDIHAVTGLSGSGPAYIYYFAEAMEEAARHLGISADKARSLVIQTILGAASMMSSTDEPPSMLRKKVTSEGGTTEAGIKKLEYFRSKDALVECIKEAAARSEELGKLFSPMKS</sequence>
<dbReference type="SUPFAM" id="SSF48179">
    <property type="entry name" value="6-phosphogluconate dehydrogenase C-terminal domain-like"/>
    <property type="match status" value="1"/>
</dbReference>
<comment type="caution">
    <text evidence="12">The sequence shown here is derived from an EMBL/GenBank/DDBJ whole genome shotgun (WGS) entry which is preliminary data.</text>
</comment>
<dbReference type="GO" id="GO:0005737">
    <property type="term" value="C:cytoplasm"/>
    <property type="evidence" value="ECO:0007669"/>
    <property type="project" value="UniProtKB-SubCell"/>
</dbReference>
<gene>
    <name evidence="6" type="primary">proC</name>
    <name evidence="12" type="ORF">EDD68_104102</name>
</gene>
<dbReference type="PANTHER" id="PTHR11645:SF49">
    <property type="entry name" value="PYRROLINE-5-CARBOXYLATE REDUCTASE 1"/>
    <property type="match status" value="1"/>
</dbReference>
<feature type="binding site" evidence="8">
    <location>
        <begin position="75"/>
        <end position="78"/>
    </location>
    <ligand>
        <name>NADP(+)</name>
        <dbReference type="ChEBI" id="CHEBI:58349"/>
    </ligand>
</feature>
<dbReference type="Gene3D" id="3.40.50.720">
    <property type="entry name" value="NAD(P)-binding Rossmann-like Domain"/>
    <property type="match status" value="1"/>
</dbReference>
<evidence type="ECO:0000256" key="2">
    <source>
        <dbReference type="ARBA" id="ARBA00022650"/>
    </source>
</evidence>
<comment type="pathway">
    <text evidence="6 9">Amino-acid biosynthesis; L-proline biosynthesis; L-proline from L-glutamate 5-semialdehyde: step 1/1.</text>
</comment>
<dbReference type="HAMAP" id="MF_01925">
    <property type="entry name" value="P5C_reductase"/>
    <property type="match status" value="1"/>
</dbReference>
<comment type="similarity">
    <text evidence="1 6 9">Belongs to the pyrroline-5-carboxylate reductase family.</text>
</comment>